<name>A0A4R2PVK2_RHOSA</name>
<evidence type="ECO:0000313" key="3">
    <source>
        <dbReference type="EMBL" id="TCP38235.1"/>
    </source>
</evidence>
<accession>A0A4R2PVK2</accession>
<dbReference type="RefSeq" id="WP_165878632.1">
    <property type="nucleotide sequence ID" value="NZ_JACIGF010000001.1"/>
</dbReference>
<feature type="transmembrane region" description="Helical" evidence="2">
    <location>
        <begin position="21"/>
        <end position="41"/>
    </location>
</feature>
<dbReference type="AlphaFoldDB" id="A0A4R2PVK2"/>
<feature type="transmembrane region" description="Helical" evidence="2">
    <location>
        <begin position="47"/>
        <end position="64"/>
    </location>
</feature>
<organism evidence="3 4">
    <name type="scientific">Rhodothalassium salexigens DSM 2132</name>
    <dbReference type="NCBI Taxonomy" id="1188247"/>
    <lineage>
        <taxon>Bacteria</taxon>
        <taxon>Pseudomonadati</taxon>
        <taxon>Pseudomonadota</taxon>
        <taxon>Alphaproteobacteria</taxon>
        <taxon>Rhodothalassiales</taxon>
        <taxon>Rhodothalassiaceae</taxon>
        <taxon>Rhodothalassium</taxon>
    </lineage>
</organism>
<reference evidence="3 4" key="1">
    <citation type="submission" date="2019-03" db="EMBL/GenBank/DDBJ databases">
        <title>Genomic Encyclopedia of Type Strains, Phase IV (KMG-IV): sequencing the most valuable type-strain genomes for metagenomic binning, comparative biology and taxonomic classification.</title>
        <authorList>
            <person name="Goeker M."/>
        </authorList>
    </citation>
    <scope>NUCLEOTIDE SEQUENCE [LARGE SCALE GENOMIC DNA]</scope>
    <source>
        <strain evidence="3 4">DSM 2132</strain>
    </source>
</reference>
<sequence length="228" mass="23794">MARFRTFEPRPSKALIWAYRGWLALALGYCLANVWLPIVWAQGAGQGLWLVGLFLALSMLLTALAARSVGLAVRGAVIVVLGFFALGPQEGAPVVSAGLRLLSNQGVYEEALAAHALGAPVRCDCLFTNAAGAPVAAFRWRRGFGAWDGIAHDPDRALTAAPIRRLRDRAANPGDQAGPGEEGGTPAASQAPASPLGGALLAVRPVFGPWVYVVVARDRQPAGGAVKP</sequence>
<dbReference type="EMBL" id="SLXO01000001">
    <property type="protein sequence ID" value="TCP38235.1"/>
    <property type="molecule type" value="Genomic_DNA"/>
</dbReference>
<keyword evidence="2" id="KW-1133">Transmembrane helix</keyword>
<comment type="caution">
    <text evidence="3">The sequence shown here is derived from an EMBL/GenBank/DDBJ whole genome shotgun (WGS) entry which is preliminary data.</text>
</comment>
<keyword evidence="2" id="KW-0812">Transmembrane</keyword>
<protein>
    <submittedName>
        <fullName evidence="3">Uncharacterized protein</fullName>
    </submittedName>
</protein>
<dbReference type="InParanoid" id="A0A4R2PVK2"/>
<proteinExistence type="predicted"/>
<keyword evidence="2" id="KW-0472">Membrane</keyword>
<keyword evidence="4" id="KW-1185">Reference proteome</keyword>
<feature type="region of interest" description="Disordered" evidence="1">
    <location>
        <begin position="170"/>
        <end position="194"/>
    </location>
</feature>
<gene>
    <name evidence="3" type="ORF">EV659_101133</name>
</gene>
<evidence type="ECO:0000313" key="4">
    <source>
        <dbReference type="Proteomes" id="UP000295399"/>
    </source>
</evidence>
<evidence type="ECO:0000256" key="1">
    <source>
        <dbReference type="SAM" id="MobiDB-lite"/>
    </source>
</evidence>
<evidence type="ECO:0000256" key="2">
    <source>
        <dbReference type="SAM" id="Phobius"/>
    </source>
</evidence>
<dbReference type="Proteomes" id="UP000295399">
    <property type="component" value="Unassembled WGS sequence"/>
</dbReference>
<feature type="compositionally biased region" description="Low complexity" evidence="1">
    <location>
        <begin position="184"/>
        <end position="194"/>
    </location>
</feature>